<evidence type="ECO:0000256" key="4">
    <source>
        <dbReference type="PROSITE-ProRule" id="PRU00335"/>
    </source>
</evidence>
<proteinExistence type="predicted"/>
<dbReference type="InterPro" id="IPR001647">
    <property type="entry name" value="HTH_TetR"/>
</dbReference>
<protein>
    <submittedName>
        <fullName evidence="6">TetR family transcriptional regulator</fullName>
    </submittedName>
</protein>
<dbReference type="PANTHER" id="PTHR30055">
    <property type="entry name" value="HTH-TYPE TRANSCRIPTIONAL REGULATOR RUTR"/>
    <property type="match status" value="1"/>
</dbReference>
<keyword evidence="1" id="KW-0805">Transcription regulation</keyword>
<keyword evidence="3" id="KW-0804">Transcription</keyword>
<dbReference type="PANTHER" id="PTHR30055:SF234">
    <property type="entry name" value="HTH-TYPE TRANSCRIPTIONAL REGULATOR BETI"/>
    <property type="match status" value="1"/>
</dbReference>
<keyword evidence="2 4" id="KW-0238">DNA-binding</keyword>
<feature type="domain" description="HTH tetR-type" evidence="5">
    <location>
        <begin position="7"/>
        <end position="67"/>
    </location>
</feature>
<evidence type="ECO:0000256" key="1">
    <source>
        <dbReference type="ARBA" id="ARBA00023015"/>
    </source>
</evidence>
<dbReference type="Pfam" id="PF14246">
    <property type="entry name" value="TetR_C_7"/>
    <property type="match status" value="1"/>
</dbReference>
<sequence length="206" mass="21960">MDDTTRRARQDQIEAAAYDVLEQKGYDGASMLAVAKQARASNETLYRWYGDKRGLFAALVVRNARDVTELLRGVTDGDDPMAVLRDLGPLLVRLVTSDRAVALNRAAAADGSGALGAAIAEHGRETVQPLLVSCLLRARDRGLLRFDTPDAPTALYLDCLIGDLQIRRVIGRAAAPDAEACAARSERALAVLMALYGPGDPGAGRG</sequence>
<feature type="DNA-binding region" description="H-T-H motif" evidence="4">
    <location>
        <begin position="30"/>
        <end position="49"/>
    </location>
</feature>
<dbReference type="InterPro" id="IPR050109">
    <property type="entry name" value="HTH-type_TetR-like_transc_reg"/>
</dbReference>
<reference evidence="6 7" key="1">
    <citation type="submission" date="2021-05" db="EMBL/GenBank/DDBJ databases">
        <title>Bacteria Genome sequencing.</title>
        <authorList>
            <person name="Takabe Y."/>
            <person name="Nakajima Y."/>
            <person name="Suzuki S."/>
            <person name="Shiozaki T."/>
        </authorList>
    </citation>
    <scope>NUCLEOTIDE SEQUENCE [LARGE SCALE GENOMIC DNA]</scope>
    <source>
        <strain evidence="6 7">AI_62</strain>
    </source>
</reference>
<gene>
    <name evidence="6" type="ORF">JANAI62_33440</name>
</gene>
<evidence type="ECO:0000259" key="5">
    <source>
        <dbReference type="PROSITE" id="PS50977"/>
    </source>
</evidence>
<evidence type="ECO:0000313" key="7">
    <source>
        <dbReference type="Proteomes" id="UP000786693"/>
    </source>
</evidence>
<dbReference type="Pfam" id="PF00440">
    <property type="entry name" value="TetR_N"/>
    <property type="match status" value="1"/>
</dbReference>
<dbReference type="Gene3D" id="1.10.10.60">
    <property type="entry name" value="Homeodomain-like"/>
    <property type="match status" value="1"/>
</dbReference>
<dbReference type="RefSeq" id="WP_220750216.1">
    <property type="nucleotide sequence ID" value="NZ_BPFH01000007.1"/>
</dbReference>
<dbReference type="InterPro" id="IPR039536">
    <property type="entry name" value="TetR_C_Proteobacteria"/>
</dbReference>
<organism evidence="6 7">
    <name type="scientific">Jannaschia pagri</name>
    <dbReference type="NCBI Taxonomy" id="2829797"/>
    <lineage>
        <taxon>Bacteria</taxon>
        <taxon>Pseudomonadati</taxon>
        <taxon>Pseudomonadota</taxon>
        <taxon>Alphaproteobacteria</taxon>
        <taxon>Rhodobacterales</taxon>
        <taxon>Roseobacteraceae</taxon>
        <taxon>Jannaschia</taxon>
    </lineage>
</organism>
<evidence type="ECO:0000256" key="3">
    <source>
        <dbReference type="ARBA" id="ARBA00023163"/>
    </source>
</evidence>
<dbReference type="EMBL" id="BPFH01000007">
    <property type="protein sequence ID" value="GIT96721.1"/>
    <property type="molecule type" value="Genomic_DNA"/>
</dbReference>
<dbReference type="SUPFAM" id="SSF46689">
    <property type="entry name" value="Homeodomain-like"/>
    <property type="match status" value="1"/>
</dbReference>
<dbReference type="InterPro" id="IPR009057">
    <property type="entry name" value="Homeodomain-like_sf"/>
</dbReference>
<dbReference type="Proteomes" id="UP000786693">
    <property type="component" value="Unassembled WGS sequence"/>
</dbReference>
<evidence type="ECO:0000313" key="6">
    <source>
        <dbReference type="EMBL" id="GIT96721.1"/>
    </source>
</evidence>
<accession>A0ABQ4NQV0</accession>
<comment type="caution">
    <text evidence="6">The sequence shown here is derived from an EMBL/GenBank/DDBJ whole genome shotgun (WGS) entry which is preliminary data.</text>
</comment>
<evidence type="ECO:0000256" key="2">
    <source>
        <dbReference type="ARBA" id="ARBA00023125"/>
    </source>
</evidence>
<dbReference type="PROSITE" id="PS50977">
    <property type="entry name" value="HTH_TETR_2"/>
    <property type="match status" value="1"/>
</dbReference>
<name>A0ABQ4NQV0_9RHOB</name>
<dbReference type="Gene3D" id="1.10.357.10">
    <property type="entry name" value="Tetracycline Repressor, domain 2"/>
    <property type="match status" value="1"/>
</dbReference>
<keyword evidence="7" id="KW-1185">Reference proteome</keyword>